<dbReference type="SUPFAM" id="SSF53300">
    <property type="entry name" value="vWA-like"/>
    <property type="match status" value="1"/>
</dbReference>
<feature type="region of interest" description="Disordered" evidence="1">
    <location>
        <begin position="316"/>
        <end position="339"/>
    </location>
</feature>
<dbReference type="PANTHER" id="PTHR41248">
    <property type="entry name" value="NORD PROTEIN"/>
    <property type="match status" value="1"/>
</dbReference>
<accession>A0A2N7W042</accession>
<reference evidence="3 6" key="2">
    <citation type="submission" date="2020-04" db="EMBL/GenBank/DDBJ databases">
        <authorList>
            <person name="De Canck E."/>
        </authorList>
    </citation>
    <scope>NUCLEOTIDE SEQUENCE [LARGE SCALE GENOMIC DNA]</scope>
    <source>
        <strain evidence="3 6">LMG 27174</strain>
    </source>
</reference>
<gene>
    <name evidence="4" type="ORF">C0Z16_32785</name>
    <name evidence="3" type="ORF">LMG27174_06702</name>
</gene>
<evidence type="ECO:0000313" key="3">
    <source>
        <dbReference type="EMBL" id="CAB3740999.1"/>
    </source>
</evidence>
<feature type="domain" description="VWFA" evidence="2">
    <location>
        <begin position="388"/>
        <end position="575"/>
    </location>
</feature>
<evidence type="ECO:0000313" key="5">
    <source>
        <dbReference type="Proteomes" id="UP000235659"/>
    </source>
</evidence>
<dbReference type="Proteomes" id="UP000235659">
    <property type="component" value="Unassembled WGS sequence"/>
</dbReference>
<dbReference type="Pfam" id="PF00092">
    <property type="entry name" value="VWA"/>
    <property type="match status" value="1"/>
</dbReference>
<protein>
    <recommendedName>
        <fullName evidence="2">VWFA domain-containing protein</fullName>
    </recommendedName>
</protein>
<feature type="region of interest" description="Disordered" evidence="1">
    <location>
        <begin position="250"/>
        <end position="288"/>
    </location>
</feature>
<evidence type="ECO:0000313" key="4">
    <source>
        <dbReference type="EMBL" id="PMS22774.1"/>
    </source>
</evidence>
<keyword evidence="5" id="KW-1185">Reference proteome</keyword>
<dbReference type="EMBL" id="PNXY01000042">
    <property type="protein sequence ID" value="PMS22774.1"/>
    <property type="molecule type" value="Genomic_DNA"/>
</dbReference>
<dbReference type="InterPro" id="IPR002035">
    <property type="entry name" value="VWF_A"/>
</dbReference>
<sequence>MTMLHDLNDGNGAQAAAAELRVEDLALFERVQRMVGHYATGFGHASEASDAASGLKIEVLTPEEAALPVRASIGAGVIRLPPAALSADPAAATRLYQASVAHAVAHLRYSRPASPVGKRGALWVAVASLIEDARVERLLMGEYPGLHRLWGGFHTVLADGGVMSFASLAARLARALHYPDFDDTNHWVMKGRDLVEELAGCPDNDDAYAEVASILAVDLAQMRVRFDFSTYYVEPAYRDDNAYLWRLDEDSEPEKPEPTQMKLADQSALEHRSNDQPAKNDEATREAEEVRCHRYPEWHARVGAEFAEWTSVFDRSPAQAPGHAERSAPSRRPPPPWWQEPVQRLRRQFDGDDFDLSALIDAQIGLRARIASHERVFQRQRRRRATMSVLLLLDFSESTNDRAKAGEPSMLDIEKEVATTIATARSPAANRLALHGFASNGRHQVHYSRIKDFDEPFGAVERQRLQAQRGAFSTRMGAAMRHAATCLESETTDAKVLILVSDGAPSDIDVHDTSHLVEDARHAVAELSSRGILTFCFALDRDARHARTIFGRQRYMLMERATNLAVQISRLLENLLR</sequence>
<dbReference type="Gene3D" id="3.40.50.410">
    <property type="entry name" value="von Willebrand factor, type A domain"/>
    <property type="match status" value="1"/>
</dbReference>
<evidence type="ECO:0000313" key="6">
    <source>
        <dbReference type="Proteomes" id="UP000494205"/>
    </source>
</evidence>
<evidence type="ECO:0000256" key="1">
    <source>
        <dbReference type="SAM" id="MobiDB-lite"/>
    </source>
</evidence>
<dbReference type="EMBL" id="CADIJZ010000045">
    <property type="protein sequence ID" value="CAB3740999.1"/>
    <property type="molecule type" value="Genomic_DNA"/>
</dbReference>
<organism evidence="3 6">
    <name type="scientific">Paraburkholderia rhynchosiae</name>
    <dbReference type="NCBI Taxonomy" id="487049"/>
    <lineage>
        <taxon>Bacteria</taxon>
        <taxon>Pseudomonadati</taxon>
        <taxon>Pseudomonadota</taxon>
        <taxon>Betaproteobacteria</taxon>
        <taxon>Burkholderiales</taxon>
        <taxon>Burkholderiaceae</taxon>
        <taxon>Paraburkholderia</taxon>
    </lineage>
</organism>
<dbReference type="AlphaFoldDB" id="A0A2N7W042"/>
<proteinExistence type="predicted"/>
<dbReference type="PROSITE" id="PS50234">
    <property type="entry name" value="VWFA"/>
    <property type="match status" value="1"/>
</dbReference>
<dbReference type="InterPro" id="IPR036465">
    <property type="entry name" value="vWFA_dom_sf"/>
</dbReference>
<evidence type="ECO:0000259" key="2">
    <source>
        <dbReference type="PROSITE" id="PS50234"/>
    </source>
</evidence>
<reference evidence="4 5" key="1">
    <citation type="submission" date="2018-01" db="EMBL/GenBank/DDBJ databases">
        <title>Whole genome analyses suggest that Burkholderia sensu lato contains two further novel genera in the rhizoxinica-symbiotica group Mycetohabitans gen. nov., and Trinickia gen. nov.: implications for the evolution of diazotrophy and nodulation in the Burkholderiaceae.</title>
        <authorList>
            <person name="Estrada-de los Santos P."/>
            <person name="Palmer M."/>
            <person name="Chavez-Ramirez B."/>
            <person name="Beukes C."/>
            <person name="Steenkamp E.T."/>
            <person name="Hirsch A.M."/>
            <person name="Manyaka P."/>
            <person name="Maluk M."/>
            <person name="Lafos M."/>
            <person name="Crook M."/>
            <person name="Gross E."/>
            <person name="Simon M.F."/>
            <person name="Bueno dos Reis Junior F."/>
            <person name="Poole P.S."/>
            <person name="Venter S.N."/>
            <person name="James E.K."/>
        </authorList>
    </citation>
    <scope>NUCLEOTIDE SEQUENCE [LARGE SCALE GENOMIC DNA]</scope>
    <source>
        <strain evidence="4 5">WSM 3937</strain>
    </source>
</reference>
<dbReference type="PANTHER" id="PTHR41248:SF1">
    <property type="entry name" value="NORD PROTEIN"/>
    <property type="match status" value="1"/>
</dbReference>
<dbReference type="SMART" id="SM00327">
    <property type="entry name" value="VWA"/>
    <property type="match status" value="1"/>
</dbReference>
<dbReference type="InterPro" id="IPR051928">
    <property type="entry name" value="NorD/CobT"/>
</dbReference>
<feature type="compositionally biased region" description="Basic and acidic residues" evidence="1">
    <location>
        <begin position="268"/>
        <end position="288"/>
    </location>
</feature>
<name>A0A2N7W042_9BURK</name>
<dbReference type="RefSeq" id="WP_102636173.1">
    <property type="nucleotide sequence ID" value="NZ_CADIJZ010000045.1"/>
</dbReference>
<dbReference type="Proteomes" id="UP000494205">
    <property type="component" value="Unassembled WGS sequence"/>
</dbReference>